<dbReference type="Proteomes" id="UP000663419">
    <property type="component" value="Chromosome 2"/>
</dbReference>
<protein>
    <submittedName>
        <fullName evidence="1">Uncharacterized protein</fullName>
    </submittedName>
</protein>
<name>A0A8A1LCH2_AJEC8</name>
<dbReference type="EMBL" id="CP069103">
    <property type="protein sequence ID" value="QSS51626.1"/>
    <property type="molecule type" value="Genomic_DNA"/>
</dbReference>
<dbReference type="AlphaFoldDB" id="A0A8A1LCH2"/>
<organism evidence="1 2">
    <name type="scientific">Ajellomyces capsulatus (strain H88)</name>
    <name type="common">Darling's disease fungus</name>
    <name type="synonym">Histoplasma capsulatum</name>
    <dbReference type="NCBI Taxonomy" id="544711"/>
    <lineage>
        <taxon>Eukaryota</taxon>
        <taxon>Fungi</taxon>
        <taxon>Dikarya</taxon>
        <taxon>Ascomycota</taxon>
        <taxon>Pezizomycotina</taxon>
        <taxon>Eurotiomycetes</taxon>
        <taxon>Eurotiomycetidae</taxon>
        <taxon>Onygenales</taxon>
        <taxon>Ajellomycetaceae</taxon>
        <taxon>Histoplasma</taxon>
    </lineage>
</organism>
<reference evidence="1" key="1">
    <citation type="submission" date="2021-01" db="EMBL/GenBank/DDBJ databases">
        <title>Chromosome-level genome assembly of a human fungal pathogen reveals clustering of transcriptionally co-regulated genes.</title>
        <authorList>
            <person name="Voorhies M."/>
            <person name="Cohen S."/>
            <person name="Shea T.P."/>
            <person name="Petrus S."/>
            <person name="Munoz J.F."/>
            <person name="Poplawski S."/>
            <person name="Goldman W.E."/>
            <person name="Michael T."/>
            <person name="Cuomo C.A."/>
            <person name="Sil A."/>
            <person name="Beyhan S."/>
        </authorList>
    </citation>
    <scope>NUCLEOTIDE SEQUENCE</scope>
    <source>
        <strain evidence="1">H88</strain>
    </source>
</reference>
<sequence length="114" mass="12824">MAMSSFTNSTSSFRHTFFNCLQRSEKFFVIRRFIIASVQFLSGLFLFHHDVLIKLRGNPPAKKRLALNKSIPSSGVTVASGPPSTNGFKRRLPSNRIVLAIPINMFRSSFMTIS</sequence>
<evidence type="ECO:0000313" key="1">
    <source>
        <dbReference type="EMBL" id="QSS51626.1"/>
    </source>
</evidence>
<dbReference type="VEuPathDB" id="FungiDB:I7I53_06993"/>
<accession>A0A8A1LCH2</accession>
<proteinExistence type="predicted"/>
<evidence type="ECO:0000313" key="2">
    <source>
        <dbReference type="Proteomes" id="UP000663419"/>
    </source>
</evidence>
<gene>
    <name evidence="1" type="ORF">I7I53_06993</name>
</gene>